<sequence>MNMYELLVGQYEPKKMTASERKDKLTTRSTGKIGIGKPGQRSSKADSNYSTRSFKW</sequence>
<proteinExistence type="predicted"/>
<protein>
    <submittedName>
        <fullName evidence="2">Uncharacterized protein</fullName>
    </submittedName>
</protein>
<evidence type="ECO:0000313" key="3">
    <source>
        <dbReference type="Proteomes" id="UP000024445"/>
    </source>
</evidence>
<keyword evidence="3" id="KW-1185">Reference proteome</keyword>
<feature type="compositionally biased region" description="Polar residues" evidence="1">
    <location>
        <begin position="40"/>
        <end position="56"/>
    </location>
</feature>
<reference evidence="2 3" key="1">
    <citation type="submission" date="2014-01" db="EMBL/GenBank/DDBJ databases">
        <authorList>
            <person name="Zhang G."/>
            <person name="Jin J."/>
            <person name="Li Z.J."/>
            <person name="Wang S.W."/>
            <person name="Chen S.J."/>
            <person name="Wang S.M."/>
            <person name="Wang X.T."/>
            <person name="Li Y.H."/>
            <person name="Wang J."/>
            <person name="Yang C.K."/>
            <person name="Wang L."/>
        </authorList>
    </citation>
    <scope>NUCLEOTIDE SEQUENCE [LARGE SCALE GENOMIC DNA]</scope>
</reference>
<name>A0A023W4X8_9CAUD</name>
<evidence type="ECO:0000313" key="2">
    <source>
        <dbReference type="EMBL" id="AHY25300.1"/>
    </source>
</evidence>
<feature type="region of interest" description="Disordered" evidence="1">
    <location>
        <begin position="15"/>
        <end position="56"/>
    </location>
</feature>
<dbReference type="GeneID" id="19484938"/>
<accession>A0A023W4X8</accession>
<dbReference type="RefSeq" id="YP_009030097.1">
    <property type="nucleotide sequence ID" value="NC_024121.1"/>
</dbReference>
<dbReference type="Proteomes" id="UP000024445">
    <property type="component" value="Segment"/>
</dbReference>
<organism evidence="2 3">
    <name type="scientific">Serratia phage PS2</name>
    <dbReference type="NCBI Taxonomy" id="1481112"/>
    <lineage>
        <taxon>Viruses</taxon>
        <taxon>Duplodnaviria</taxon>
        <taxon>Heunggongvirae</taxon>
        <taxon>Uroviricota</taxon>
        <taxon>Caudoviricetes</taxon>
        <taxon>Muldoonvirus</taxon>
        <taxon>Muldoonvirus PS2</taxon>
    </lineage>
</organism>
<dbReference type="KEGG" id="vg:19484938"/>
<feature type="compositionally biased region" description="Basic and acidic residues" evidence="1">
    <location>
        <begin position="15"/>
        <end position="26"/>
    </location>
</feature>
<gene>
    <name evidence="2" type="ORF">PS2_050</name>
</gene>
<evidence type="ECO:0000256" key="1">
    <source>
        <dbReference type="SAM" id="MobiDB-lite"/>
    </source>
</evidence>
<dbReference type="EMBL" id="KJ025957">
    <property type="protein sequence ID" value="AHY25300.1"/>
    <property type="molecule type" value="Genomic_DNA"/>
</dbReference>